<organism evidence="2 3">
    <name type="scientific">Stichopus japonicus</name>
    <name type="common">Sea cucumber</name>
    <dbReference type="NCBI Taxonomy" id="307972"/>
    <lineage>
        <taxon>Eukaryota</taxon>
        <taxon>Metazoa</taxon>
        <taxon>Echinodermata</taxon>
        <taxon>Eleutherozoa</taxon>
        <taxon>Echinozoa</taxon>
        <taxon>Holothuroidea</taxon>
        <taxon>Aspidochirotacea</taxon>
        <taxon>Aspidochirotida</taxon>
        <taxon>Stichopodidae</taxon>
        <taxon>Apostichopus</taxon>
    </lineage>
</organism>
<protein>
    <submittedName>
        <fullName evidence="2">Uncharacterized protein</fullName>
    </submittedName>
</protein>
<proteinExistence type="predicted"/>
<accession>A0A2G8JCG2</accession>
<feature type="compositionally biased region" description="Basic residues" evidence="1">
    <location>
        <begin position="1"/>
        <end position="13"/>
    </location>
</feature>
<gene>
    <name evidence="2" type="ORF">BSL78_29756</name>
</gene>
<dbReference type="EMBL" id="MRZV01002565">
    <property type="protein sequence ID" value="PIK33430.1"/>
    <property type="molecule type" value="Genomic_DNA"/>
</dbReference>
<comment type="caution">
    <text evidence="2">The sequence shown here is derived from an EMBL/GenBank/DDBJ whole genome shotgun (WGS) entry which is preliminary data.</text>
</comment>
<feature type="region of interest" description="Disordered" evidence="1">
    <location>
        <begin position="1"/>
        <end position="34"/>
    </location>
</feature>
<dbReference type="Proteomes" id="UP000230750">
    <property type="component" value="Unassembled WGS sequence"/>
</dbReference>
<keyword evidence="3" id="KW-1185">Reference proteome</keyword>
<sequence>MPKKRVSQAKRKNSAANGVKENGTKSKTNGTVQTNGVKEVLSAFDALELEAANVDQPPVYWRHTEQLRYQDHQFLHHVSRRGALLRHRDRVELRPSIRAGRPQRMW</sequence>
<evidence type="ECO:0000313" key="3">
    <source>
        <dbReference type="Proteomes" id="UP000230750"/>
    </source>
</evidence>
<reference evidence="2 3" key="1">
    <citation type="journal article" date="2017" name="PLoS Biol.">
        <title>The sea cucumber genome provides insights into morphological evolution and visceral regeneration.</title>
        <authorList>
            <person name="Zhang X."/>
            <person name="Sun L."/>
            <person name="Yuan J."/>
            <person name="Sun Y."/>
            <person name="Gao Y."/>
            <person name="Zhang L."/>
            <person name="Li S."/>
            <person name="Dai H."/>
            <person name="Hamel J.F."/>
            <person name="Liu C."/>
            <person name="Yu Y."/>
            <person name="Liu S."/>
            <person name="Lin W."/>
            <person name="Guo K."/>
            <person name="Jin S."/>
            <person name="Xu P."/>
            <person name="Storey K.B."/>
            <person name="Huan P."/>
            <person name="Zhang T."/>
            <person name="Zhou Y."/>
            <person name="Zhang J."/>
            <person name="Lin C."/>
            <person name="Li X."/>
            <person name="Xing L."/>
            <person name="Huo D."/>
            <person name="Sun M."/>
            <person name="Wang L."/>
            <person name="Mercier A."/>
            <person name="Li F."/>
            <person name="Yang H."/>
            <person name="Xiang J."/>
        </authorList>
    </citation>
    <scope>NUCLEOTIDE SEQUENCE [LARGE SCALE GENOMIC DNA]</scope>
    <source>
        <strain evidence="2">Shaxun</strain>
        <tissue evidence="2">Muscle</tissue>
    </source>
</reference>
<feature type="compositionally biased region" description="Polar residues" evidence="1">
    <location>
        <begin position="25"/>
        <end position="34"/>
    </location>
</feature>
<dbReference type="AlphaFoldDB" id="A0A2G8JCG2"/>
<name>A0A2G8JCG2_STIJA</name>
<evidence type="ECO:0000256" key="1">
    <source>
        <dbReference type="SAM" id="MobiDB-lite"/>
    </source>
</evidence>
<evidence type="ECO:0000313" key="2">
    <source>
        <dbReference type="EMBL" id="PIK33430.1"/>
    </source>
</evidence>